<dbReference type="EMBL" id="JAGKQM010000019">
    <property type="protein sequence ID" value="KAH0856243.1"/>
    <property type="molecule type" value="Genomic_DNA"/>
</dbReference>
<comment type="similarity">
    <text evidence="1">Belongs to the fasciclin-like AGP family.</text>
</comment>
<evidence type="ECO:0000313" key="5">
    <source>
        <dbReference type="Proteomes" id="UP000824890"/>
    </source>
</evidence>
<dbReference type="Gene3D" id="2.30.180.10">
    <property type="entry name" value="FAS1 domain"/>
    <property type="match status" value="1"/>
</dbReference>
<dbReference type="InterPro" id="IPR000782">
    <property type="entry name" value="FAS1_domain"/>
</dbReference>
<organism evidence="4 5">
    <name type="scientific">Brassica napus</name>
    <name type="common">Rape</name>
    <dbReference type="NCBI Taxonomy" id="3708"/>
    <lineage>
        <taxon>Eukaryota</taxon>
        <taxon>Viridiplantae</taxon>
        <taxon>Streptophyta</taxon>
        <taxon>Embryophyta</taxon>
        <taxon>Tracheophyta</taxon>
        <taxon>Spermatophyta</taxon>
        <taxon>Magnoliopsida</taxon>
        <taxon>eudicotyledons</taxon>
        <taxon>Gunneridae</taxon>
        <taxon>Pentapetalae</taxon>
        <taxon>rosids</taxon>
        <taxon>malvids</taxon>
        <taxon>Brassicales</taxon>
        <taxon>Brassicaceae</taxon>
        <taxon>Brassiceae</taxon>
        <taxon>Brassica</taxon>
    </lineage>
</organism>
<keyword evidence="5" id="KW-1185">Reference proteome</keyword>
<evidence type="ECO:0000313" key="4">
    <source>
        <dbReference type="EMBL" id="KAH0856243.1"/>
    </source>
</evidence>
<sequence>MSEKLVFRSSTGGDCYYHGAYGEYLEKRQMFLRSYQFSRKQSFTEKVTRSVRRNGVFLPPKTLFPSPPLTRRTFLLLLITGKYRSRSSRRYQKLGHHYEKATTRTIRHNWGKKIEGRSKGFRLNRPRKLVLNALVLPRRISSIYSRVKDKLNKEVIILSSATMRSLFLTISPLFFFLLTILASTVTEPRPTPILRHDNQSSDLVSAISDMRRETYYGFVTLLHILNDTDFFRSQEITFLMPNDEDISQADMTRESLETFILRHAIPAWLMINHMLRFPNKTLVPCSIPDRMFTITKSGGSGLFVNNARIVSPNICQNSRISCHGISNVITFNEDSFPKGRLSPKML</sequence>
<dbReference type="Pfam" id="PF02469">
    <property type="entry name" value="Fasciclin"/>
    <property type="match status" value="1"/>
</dbReference>
<evidence type="ECO:0000259" key="3">
    <source>
        <dbReference type="Pfam" id="PF02469"/>
    </source>
</evidence>
<evidence type="ECO:0000256" key="2">
    <source>
        <dbReference type="ARBA" id="ARBA00022974"/>
    </source>
</evidence>
<dbReference type="SUPFAM" id="SSF82153">
    <property type="entry name" value="FAS1 domain"/>
    <property type="match status" value="1"/>
</dbReference>
<gene>
    <name evidence="4" type="ORF">HID58_084504</name>
</gene>
<reference evidence="4 5" key="1">
    <citation type="submission" date="2021-05" db="EMBL/GenBank/DDBJ databases">
        <title>Genome Assembly of Synthetic Allotetraploid Brassica napus Reveals Homoeologous Exchanges between Subgenomes.</title>
        <authorList>
            <person name="Davis J.T."/>
        </authorList>
    </citation>
    <scope>NUCLEOTIDE SEQUENCE [LARGE SCALE GENOMIC DNA]</scope>
    <source>
        <strain evidence="5">cv. Da-Ae</strain>
        <tissue evidence="4">Seedling</tissue>
    </source>
</reference>
<dbReference type="PANTHER" id="PTHR36069">
    <property type="entry name" value="EXPRESSED PROTEIN-RELATED"/>
    <property type="match status" value="1"/>
</dbReference>
<feature type="domain" description="FAS1" evidence="3">
    <location>
        <begin position="229"/>
        <end position="329"/>
    </location>
</feature>
<dbReference type="InterPro" id="IPR036378">
    <property type="entry name" value="FAS1_dom_sf"/>
</dbReference>
<proteinExistence type="inferred from homology"/>
<dbReference type="Proteomes" id="UP000824890">
    <property type="component" value="Unassembled WGS sequence"/>
</dbReference>
<comment type="caution">
    <text evidence="4">The sequence shown here is derived from an EMBL/GenBank/DDBJ whole genome shotgun (WGS) entry which is preliminary data.</text>
</comment>
<accession>A0ABQ7XMB8</accession>
<keyword evidence="2" id="KW-0654">Proteoglycan</keyword>
<evidence type="ECO:0000256" key="1">
    <source>
        <dbReference type="ARBA" id="ARBA00007843"/>
    </source>
</evidence>
<keyword evidence="2" id="KW-0325">Glycoprotein</keyword>
<dbReference type="PANTHER" id="PTHR36069:SF4">
    <property type="entry name" value="FASCICLIN-LIKE ARABINOGALACTAN FAMILY PROTEIN"/>
    <property type="match status" value="1"/>
</dbReference>
<protein>
    <recommendedName>
        <fullName evidence="3">FAS1 domain-containing protein</fullName>
    </recommendedName>
</protein>
<name>A0ABQ7XMB8_BRANA</name>
<dbReference type="InterPro" id="IPR053339">
    <property type="entry name" value="FAS1_domain_protein"/>
</dbReference>